<evidence type="ECO:0000313" key="1">
    <source>
        <dbReference type="EMBL" id="GMR44777.1"/>
    </source>
</evidence>
<evidence type="ECO:0000313" key="2">
    <source>
        <dbReference type="Proteomes" id="UP001328107"/>
    </source>
</evidence>
<protein>
    <submittedName>
        <fullName evidence="1">Uncharacterized protein</fullName>
    </submittedName>
</protein>
<comment type="caution">
    <text evidence="1">The sequence shown here is derived from an EMBL/GenBank/DDBJ whole genome shotgun (WGS) entry which is preliminary data.</text>
</comment>
<name>A0AAN5CHZ8_9BILA</name>
<accession>A0AAN5CHZ8</accession>
<dbReference type="PANTHER" id="PTHR35373:SF3">
    <property type="entry name" value="ACTIVATOR OF HSP90 ATPASE HOMOLOG 1-LIKE PROTEIN"/>
    <property type="match status" value="1"/>
</dbReference>
<keyword evidence="2" id="KW-1185">Reference proteome</keyword>
<dbReference type="EMBL" id="BTRK01000004">
    <property type="protein sequence ID" value="GMR44777.1"/>
    <property type="molecule type" value="Genomic_DNA"/>
</dbReference>
<feature type="non-terminal residue" evidence="1">
    <location>
        <position position="1"/>
    </location>
</feature>
<dbReference type="PANTHER" id="PTHR35373">
    <property type="entry name" value="PROTEIN CBG16894"/>
    <property type="match status" value="1"/>
</dbReference>
<dbReference type="AlphaFoldDB" id="A0AAN5CHZ8"/>
<organism evidence="1 2">
    <name type="scientific">Pristionchus mayeri</name>
    <dbReference type="NCBI Taxonomy" id="1317129"/>
    <lineage>
        <taxon>Eukaryota</taxon>
        <taxon>Metazoa</taxon>
        <taxon>Ecdysozoa</taxon>
        <taxon>Nematoda</taxon>
        <taxon>Chromadorea</taxon>
        <taxon>Rhabditida</taxon>
        <taxon>Rhabditina</taxon>
        <taxon>Diplogasteromorpha</taxon>
        <taxon>Diplogasteroidea</taxon>
        <taxon>Neodiplogasteridae</taxon>
        <taxon>Pristionchus</taxon>
    </lineage>
</organism>
<reference evidence="2" key="1">
    <citation type="submission" date="2022-10" db="EMBL/GenBank/DDBJ databases">
        <title>Genome assembly of Pristionchus species.</title>
        <authorList>
            <person name="Yoshida K."/>
            <person name="Sommer R.J."/>
        </authorList>
    </citation>
    <scope>NUCLEOTIDE SEQUENCE [LARGE SCALE GENOMIC DNA]</scope>
    <source>
        <strain evidence="2">RS5460</strain>
    </source>
</reference>
<dbReference type="Proteomes" id="UP001328107">
    <property type="component" value="Unassembled WGS sequence"/>
</dbReference>
<sequence>ITTANKPRDELPSPSMKDKCEPLFQEEWSKIYPDELIIKWYYFPTAASKRVNTKQIKGIYYCKQEFMSLFGEGKVWGMTTSPCWWASDSKRGFRKNAGARGFYNVAVDVGDGTMKGFTTGNLHAFLAVLTRQCTPGVICREGFPW</sequence>
<gene>
    <name evidence="1" type="ORF">PMAYCL1PPCAC_14972</name>
</gene>
<proteinExistence type="predicted"/>